<dbReference type="EMBL" id="QJVJ01000010">
    <property type="protein sequence ID" value="PYI52169.1"/>
    <property type="molecule type" value="Genomic_DNA"/>
</dbReference>
<evidence type="ECO:0000313" key="1">
    <source>
        <dbReference type="EMBL" id="PYI52169.1"/>
    </source>
</evidence>
<accession>A0A2V5JZ13</accession>
<dbReference type="AlphaFoldDB" id="A0A2V5JZ13"/>
<dbReference type="Proteomes" id="UP000247476">
    <property type="component" value="Unassembled WGS sequence"/>
</dbReference>
<proteinExistence type="predicted"/>
<comment type="caution">
    <text evidence="1">The sequence shown here is derived from an EMBL/GenBank/DDBJ whole genome shotgun (WGS) entry which is preliminary data.</text>
</comment>
<dbReference type="OrthoDB" id="284716at2"/>
<name>A0A2V5JZ13_9BACL</name>
<reference evidence="1 2" key="1">
    <citation type="submission" date="2018-05" db="EMBL/GenBank/DDBJ databases">
        <title>Paenibacillus flagellatus sp. nov., isolated from selenium mineral soil.</title>
        <authorList>
            <person name="Dai X."/>
        </authorList>
    </citation>
    <scope>NUCLEOTIDE SEQUENCE [LARGE SCALE GENOMIC DNA]</scope>
    <source>
        <strain evidence="1 2">DXL2</strain>
    </source>
</reference>
<gene>
    <name evidence="1" type="ORF">DLM86_22090</name>
</gene>
<sequence>METKQCIFCGKIVPVQAKGETYRFVGCLCAPESSYKLRADSCDAYAALPVQTKQLLFPILSGYIRELTDCDEPVCLSIDDAETIRNSPRVPVTVEAKADKLLRFFYRRSGGPNETIVLRQLGDHFNLTYSPNLQELVHIIEKLRDERLIERTGSAFRLTESGWREAAAKAEGRRLKRCAVVVRHRDGMRGEWAETVFPRLEQCGFLPSYVEYTPTGKLGDDALQSIADSKLLIADLSGASPDAYLAAGYALGLDVPVVCTVQRGDADRLPVQSGHLRPIVWEQAAGLADMLQHRLTAP</sequence>
<keyword evidence="2" id="KW-1185">Reference proteome</keyword>
<organism evidence="1 2">
    <name type="scientific">Paenibacillus flagellatus</name>
    <dbReference type="NCBI Taxonomy" id="2211139"/>
    <lineage>
        <taxon>Bacteria</taxon>
        <taxon>Bacillati</taxon>
        <taxon>Bacillota</taxon>
        <taxon>Bacilli</taxon>
        <taxon>Bacillales</taxon>
        <taxon>Paenibacillaceae</taxon>
        <taxon>Paenibacillus</taxon>
    </lineage>
</organism>
<evidence type="ECO:0000313" key="2">
    <source>
        <dbReference type="Proteomes" id="UP000247476"/>
    </source>
</evidence>
<dbReference type="RefSeq" id="WP_110842241.1">
    <property type="nucleotide sequence ID" value="NZ_QJVJ01000010.1"/>
</dbReference>
<protein>
    <submittedName>
        <fullName evidence="1">Uncharacterized protein</fullName>
    </submittedName>
</protein>